<sequence length="157" mass="16958">MTKKIFTLFAFLLLLSCSNSEPITPPVAVDYTAKNEQEIKDYLTKNNITTAQRSNSGLYYIITEPGTGTQPTSTSNVTVVYKGYFTNGTVFDQSKAEGITIGLNQVIKGWTEGIPYFKTGGSGILLVPAHLGYGSFDYGPIPGGSVLLFDIKLVSVN</sequence>
<keyword evidence="3 5" id="KW-0697">Rotamase</keyword>
<gene>
    <name evidence="9" type="ORF">WFZ86_08505</name>
</gene>
<dbReference type="InterPro" id="IPR046357">
    <property type="entry name" value="PPIase_dom_sf"/>
</dbReference>
<keyword evidence="10" id="KW-1185">Reference proteome</keyword>
<comment type="caution">
    <text evidence="9">The sequence shown here is derived from an EMBL/GenBank/DDBJ whole genome shotgun (WGS) entry which is preliminary data.</text>
</comment>
<dbReference type="PANTHER" id="PTHR43811:SF19">
    <property type="entry name" value="39 KDA FK506-BINDING NUCLEAR PROTEIN"/>
    <property type="match status" value="1"/>
</dbReference>
<dbReference type="Proteomes" id="UP001468798">
    <property type="component" value="Unassembled WGS sequence"/>
</dbReference>
<feature type="signal peptide" evidence="7">
    <location>
        <begin position="1"/>
        <end position="22"/>
    </location>
</feature>
<proteinExistence type="inferred from homology"/>
<dbReference type="PROSITE" id="PS50059">
    <property type="entry name" value="FKBP_PPIASE"/>
    <property type="match status" value="1"/>
</dbReference>
<name>A0ABU9NMQ9_9FLAO</name>
<dbReference type="Pfam" id="PF00254">
    <property type="entry name" value="FKBP_C"/>
    <property type="match status" value="1"/>
</dbReference>
<feature type="chain" id="PRO_5045688259" description="Peptidyl-prolyl cis-trans isomerase" evidence="7">
    <location>
        <begin position="23"/>
        <end position="157"/>
    </location>
</feature>
<evidence type="ECO:0000256" key="6">
    <source>
        <dbReference type="RuleBase" id="RU003915"/>
    </source>
</evidence>
<dbReference type="SUPFAM" id="SSF54534">
    <property type="entry name" value="FKBP-like"/>
    <property type="match status" value="1"/>
</dbReference>
<evidence type="ECO:0000256" key="2">
    <source>
        <dbReference type="ARBA" id="ARBA00006577"/>
    </source>
</evidence>
<evidence type="ECO:0000256" key="7">
    <source>
        <dbReference type="SAM" id="SignalP"/>
    </source>
</evidence>
<keyword evidence="4 5" id="KW-0413">Isomerase</keyword>
<evidence type="ECO:0000256" key="4">
    <source>
        <dbReference type="ARBA" id="ARBA00023235"/>
    </source>
</evidence>
<dbReference type="InterPro" id="IPR001179">
    <property type="entry name" value="PPIase_FKBP_dom"/>
</dbReference>
<dbReference type="PANTHER" id="PTHR43811">
    <property type="entry name" value="FKBP-TYPE PEPTIDYL-PROLYL CIS-TRANS ISOMERASE FKPA"/>
    <property type="match status" value="1"/>
</dbReference>
<reference evidence="9 10" key="1">
    <citation type="submission" date="2024-03" db="EMBL/GenBank/DDBJ databases">
        <title>Two novel species of the genus Flavobacterium exhibiting potentially degradation of complex polysaccharides.</title>
        <authorList>
            <person name="Lian X."/>
        </authorList>
    </citation>
    <scope>NUCLEOTIDE SEQUENCE [LARGE SCALE GENOMIC DNA]</scope>
    <source>
        <strain evidence="9 10">N6</strain>
    </source>
</reference>
<protein>
    <recommendedName>
        <fullName evidence="6">Peptidyl-prolyl cis-trans isomerase</fullName>
        <ecNumber evidence="6">5.2.1.8</ecNumber>
    </recommendedName>
</protein>
<evidence type="ECO:0000256" key="3">
    <source>
        <dbReference type="ARBA" id="ARBA00023110"/>
    </source>
</evidence>
<keyword evidence="7" id="KW-0732">Signal</keyword>
<dbReference type="GO" id="GO:0003755">
    <property type="term" value="F:peptidyl-prolyl cis-trans isomerase activity"/>
    <property type="evidence" value="ECO:0007669"/>
    <property type="project" value="UniProtKB-EC"/>
</dbReference>
<organism evidence="9 10">
    <name type="scientific">Flavobacterium polysaccharolyticum</name>
    <dbReference type="NCBI Taxonomy" id="3133148"/>
    <lineage>
        <taxon>Bacteria</taxon>
        <taxon>Pseudomonadati</taxon>
        <taxon>Bacteroidota</taxon>
        <taxon>Flavobacteriia</taxon>
        <taxon>Flavobacteriales</taxon>
        <taxon>Flavobacteriaceae</taxon>
        <taxon>Flavobacterium</taxon>
    </lineage>
</organism>
<evidence type="ECO:0000313" key="10">
    <source>
        <dbReference type="Proteomes" id="UP001468798"/>
    </source>
</evidence>
<accession>A0ABU9NMQ9</accession>
<dbReference type="PROSITE" id="PS51257">
    <property type="entry name" value="PROKAR_LIPOPROTEIN"/>
    <property type="match status" value="1"/>
</dbReference>
<evidence type="ECO:0000256" key="1">
    <source>
        <dbReference type="ARBA" id="ARBA00000971"/>
    </source>
</evidence>
<dbReference type="EC" id="5.2.1.8" evidence="6"/>
<feature type="domain" description="PPIase FKBP-type" evidence="8">
    <location>
        <begin position="74"/>
        <end position="157"/>
    </location>
</feature>
<evidence type="ECO:0000313" key="9">
    <source>
        <dbReference type="EMBL" id="MEM0576537.1"/>
    </source>
</evidence>
<dbReference type="EMBL" id="JBCGDP010000006">
    <property type="protein sequence ID" value="MEM0576537.1"/>
    <property type="molecule type" value="Genomic_DNA"/>
</dbReference>
<dbReference type="RefSeq" id="WP_342691536.1">
    <property type="nucleotide sequence ID" value="NZ_JBCGDP010000006.1"/>
</dbReference>
<dbReference type="Gene3D" id="3.10.50.40">
    <property type="match status" value="1"/>
</dbReference>
<comment type="catalytic activity">
    <reaction evidence="1 5 6">
        <text>[protein]-peptidylproline (omega=180) = [protein]-peptidylproline (omega=0)</text>
        <dbReference type="Rhea" id="RHEA:16237"/>
        <dbReference type="Rhea" id="RHEA-COMP:10747"/>
        <dbReference type="Rhea" id="RHEA-COMP:10748"/>
        <dbReference type="ChEBI" id="CHEBI:83833"/>
        <dbReference type="ChEBI" id="CHEBI:83834"/>
        <dbReference type="EC" id="5.2.1.8"/>
    </reaction>
</comment>
<comment type="similarity">
    <text evidence="2 6">Belongs to the FKBP-type PPIase family.</text>
</comment>
<evidence type="ECO:0000259" key="8">
    <source>
        <dbReference type="PROSITE" id="PS50059"/>
    </source>
</evidence>
<evidence type="ECO:0000256" key="5">
    <source>
        <dbReference type="PROSITE-ProRule" id="PRU00277"/>
    </source>
</evidence>